<sequence length="59" mass="6474">MKKLIASVAVVTFLFSSSVFAQEVKEEKKAKTEKTCSKGDKKACTEKKACCTKKAEKKA</sequence>
<keyword evidence="1" id="KW-0732">Signal</keyword>
<comment type="caution">
    <text evidence="3">The sequence shown here is derived from an EMBL/GenBank/DDBJ whole genome shotgun (WGS) entry which is preliminary data.</text>
</comment>
<organism evidence="3 4">
    <name type="scientific">Flavobacterium davisii</name>
    <dbReference type="NCBI Taxonomy" id="2906077"/>
    <lineage>
        <taxon>Bacteria</taxon>
        <taxon>Pseudomonadati</taxon>
        <taxon>Bacteroidota</taxon>
        <taxon>Flavobacteriia</taxon>
        <taxon>Flavobacteriales</taxon>
        <taxon>Flavobacteriaceae</taxon>
        <taxon>Flavobacterium</taxon>
    </lineage>
</organism>
<proteinExistence type="predicted"/>
<reference evidence="2 5" key="2">
    <citation type="submission" date="2024-02" db="EMBL/GenBank/DDBJ databases">
        <title>Comparative Genomic Analysis of Flavobacterium Species Causing Columnaris Disease of Freshwater Fish in Thailand: Insights into Virulence and Resistance Mechanisms.</title>
        <authorList>
            <person name="Nguyen D."/>
            <person name="Chokmangmeepisarn P."/>
            <person name="Khianchaikhan K."/>
            <person name="Morishita M."/>
            <person name="Bunnoy A."/>
            <person name="Rodkhum C."/>
        </authorList>
    </citation>
    <scope>NUCLEOTIDE SEQUENCE [LARGE SCALE GENOMIC DNA]</scope>
    <source>
        <strain evidence="2 5">KCRT2007</strain>
    </source>
</reference>
<evidence type="ECO:0000313" key="3">
    <source>
        <dbReference type="EMBL" id="OWP83371.1"/>
    </source>
</evidence>
<gene>
    <name evidence="3" type="ORF">BWK59_10875</name>
    <name evidence="2" type="ORF">V3Q77_13415</name>
</gene>
<name>A0A246GGS5_9FLAO</name>
<dbReference type="RefSeq" id="WP_088393810.1">
    <property type="nucleotide sequence ID" value="NZ_CP067378.1"/>
</dbReference>
<evidence type="ECO:0000313" key="5">
    <source>
        <dbReference type="Proteomes" id="UP001621813"/>
    </source>
</evidence>
<evidence type="ECO:0000313" key="2">
    <source>
        <dbReference type="EMBL" id="MFK7050881.1"/>
    </source>
</evidence>
<feature type="signal peptide" evidence="1">
    <location>
        <begin position="1"/>
        <end position="21"/>
    </location>
</feature>
<dbReference type="EMBL" id="JAZGZR010000047">
    <property type="protein sequence ID" value="MFK7050881.1"/>
    <property type="molecule type" value="Genomic_DNA"/>
</dbReference>
<accession>A0A246GGS5</accession>
<reference evidence="3 4" key="1">
    <citation type="journal article" date="2017" name="Infect. Genet. Evol.">
        <title>Comparative genome analysis of fish pathogen Flavobacterium columnare reveals extensive sequence diversity within the species.</title>
        <authorList>
            <person name="Kayansamruaj P."/>
            <person name="Dong H.T."/>
            <person name="Hirono I."/>
            <person name="Kondo H."/>
            <person name="Senapin S."/>
            <person name="Rodkhum C."/>
        </authorList>
    </citation>
    <scope>NUCLEOTIDE SEQUENCE [LARGE SCALE GENOMIC DNA]</scope>
    <source>
        <strain evidence="3 4">1215</strain>
    </source>
</reference>
<keyword evidence="5" id="KW-1185">Reference proteome</keyword>
<dbReference type="Proteomes" id="UP001621813">
    <property type="component" value="Unassembled WGS sequence"/>
</dbReference>
<dbReference type="EMBL" id="MTCZ01000123">
    <property type="protein sequence ID" value="OWP83371.1"/>
    <property type="molecule type" value="Genomic_DNA"/>
</dbReference>
<dbReference type="AlphaFoldDB" id="A0A246GGS5"/>
<dbReference type="Proteomes" id="UP000197768">
    <property type="component" value="Unassembled WGS sequence"/>
</dbReference>
<evidence type="ECO:0000313" key="4">
    <source>
        <dbReference type="Proteomes" id="UP000197768"/>
    </source>
</evidence>
<evidence type="ECO:0000256" key="1">
    <source>
        <dbReference type="SAM" id="SignalP"/>
    </source>
</evidence>
<feature type="chain" id="PRO_5015075581" evidence="1">
    <location>
        <begin position="22"/>
        <end position="59"/>
    </location>
</feature>
<protein>
    <submittedName>
        <fullName evidence="3">Uncharacterized protein</fullName>
    </submittedName>
</protein>